<organism evidence="1 2">
    <name type="scientific">Trinickia fusca</name>
    <dbReference type="NCBI Taxonomy" id="2419777"/>
    <lineage>
        <taxon>Bacteria</taxon>
        <taxon>Pseudomonadati</taxon>
        <taxon>Pseudomonadota</taxon>
        <taxon>Betaproteobacteria</taxon>
        <taxon>Burkholderiales</taxon>
        <taxon>Burkholderiaceae</taxon>
        <taxon>Trinickia</taxon>
    </lineage>
</organism>
<reference evidence="1 2" key="1">
    <citation type="submission" date="2018-10" db="EMBL/GenBank/DDBJ databases">
        <title>Paraburkholderia sp. 7MK8-2, isolated from soil.</title>
        <authorList>
            <person name="Gao Z.-H."/>
            <person name="Qiu L.-H."/>
        </authorList>
    </citation>
    <scope>NUCLEOTIDE SEQUENCE [LARGE SCALE GENOMIC DNA]</scope>
    <source>
        <strain evidence="1 2">7MK8-2</strain>
    </source>
</reference>
<keyword evidence="2" id="KW-1185">Reference proteome</keyword>
<proteinExistence type="predicted"/>
<comment type="caution">
    <text evidence="1">The sequence shown here is derived from an EMBL/GenBank/DDBJ whole genome shotgun (WGS) entry which is preliminary data.</text>
</comment>
<accession>A0A494XVZ7</accession>
<dbReference type="AlphaFoldDB" id="A0A494XVZ7"/>
<sequence>MRDLGPMLMFRDVASLIFGLLTQHLPPDGAAMLPHDGAIDLAMAVALAHRPGLNIVVVYAPGLFA</sequence>
<name>A0A494XVZ7_9BURK</name>
<dbReference type="EMBL" id="RBZV01000001">
    <property type="protein sequence ID" value="RKP52264.1"/>
    <property type="molecule type" value="Genomic_DNA"/>
</dbReference>
<evidence type="ECO:0000313" key="2">
    <source>
        <dbReference type="Proteomes" id="UP000280434"/>
    </source>
</evidence>
<protein>
    <submittedName>
        <fullName evidence="1">Uncharacterized protein</fullName>
    </submittedName>
</protein>
<evidence type="ECO:0000313" key="1">
    <source>
        <dbReference type="EMBL" id="RKP52264.1"/>
    </source>
</evidence>
<gene>
    <name evidence="1" type="ORF">D7S89_01640</name>
</gene>
<dbReference type="Proteomes" id="UP000280434">
    <property type="component" value="Unassembled WGS sequence"/>
</dbReference>